<evidence type="ECO:0000259" key="6">
    <source>
        <dbReference type="PROSITE" id="PS50268"/>
    </source>
</evidence>
<keyword evidence="4" id="KW-0472">Membrane</keyword>
<dbReference type="EMBL" id="CATNWA010009119">
    <property type="protein sequence ID" value="CAI9557424.1"/>
    <property type="molecule type" value="Genomic_DNA"/>
</dbReference>
<organism evidence="7 8">
    <name type="scientific">Staurois parvus</name>
    <dbReference type="NCBI Taxonomy" id="386267"/>
    <lineage>
        <taxon>Eukaryota</taxon>
        <taxon>Metazoa</taxon>
        <taxon>Chordata</taxon>
        <taxon>Craniata</taxon>
        <taxon>Vertebrata</taxon>
        <taxon>Euteleostomi</taxon>
        <taxon>Amphibia</taxon>
        <taxon>Batrachia</taxon>
        <taxon>Anura</taxon>
        <taxon>Neobatrachia</taxon>
        <taxon>Ranoidea</taxon>
        <taxon>Ranidae</taxon>
        <taxon>Staurois</taxon>
    </lineage>
</organism>
<dbReference type="PRINTS" id="PR00205">
    <property type="entry name" value="CADHERIN"/>
</dbReference>
<feature type="non-terminal residue" evidence="7">
    <location>
        <position position="280"/>
    </location>
</feature>
<dbReference type="Pfam" id="PF00028">
    <property type="entry name" value="Cadherin"/>
    <property type="match status" value="3"/>
</dbReference>
<comment type="caution">
    <text evidence="7">The sequence shown here is derived from an EMBL/GenBank/DDBJ whole genome shotgun (WGS) entry which is preliminary data.</text>
</comment>
<dbReference type="InterPro" id="IPR002126">
    <property type="entry name" value="Cadherin-like_dom"/>
</dbReference>
<reference evidence="7" key="1">
    <citation type="submission" date="2023-05" db="EMBL/GenBank/DDBJ databases">
        <authorList>
            <person name="Stuckert A."/>
        </authorList>
    </citation>
    <scope>NUCLEOTIDE SEQUENCE</scope>
</reference>
<evidence type="ECO:0000256" key="4">
    <source>
        <dbReference type="ARBA" id="ARBA00023136"/>
    </source>
</evidence>
<keyword evidence="3 5" id="KW-0106">Calcium</keyword>
<protein>
    <recommendedName>
        <fullName evidence="6">Cadherin domain-containing protein</fullName>
    </recommendedName>
</protein>
<name>A0ABN9CBH0_9NEOB</name>
<evidence type="ECO:0000256" key="2">
    <source>
        <dbReference type="ARBA" id="ARBA00022737"/>
    </source>
</evidence>
<dbReference type="PROSITE" id="PS50268">
    <property type="entry name" value="CADHERIN_2"/>
    <property type="match status" value="3"/>
</dbReference>
<dbReference type="PANTHER" id="PTHR24027">
    <property type="entry name" value="CADHERIN-23"/>
    <property type="match status" value="1"/>
</dbReference>
<evidence type="ECO:0000313" key="7">
    <source>
        <dbReference type="EMBL" id="CAI9557424.1"/>
    </source>
</evidence>
<evidence type="ECO:0000256" key="1">
    <source>
        <dbReference type="ARBA" id="ARBA00004370"/>
    </source>
</evidence>
<dbReference type="InterPro" id="IPR020894">
    <property type="entry name" value="Cadherin_CS"/>
</dbReference>
<dbReference type="CDD" id="cd11304">
    <property type="entry name" value="Cadherin_repeat"/>
    <property type="match status" value="3"/>
</dbReference>
<dbReference type="Gene3D" id="2.60.40.60">
    <property type="entry name" value="Cadherins"/>
    <property type="match status" value="3"/>
</dbReference>
<comment type="subcellular location">
    <subcellularLocation>
        <location evidence="1">Membrane</location>
    </subcellularLocation>
</comment>
<feature type="domain" description="Cadherin" evidence="6">
    <location>
        <begin position="6"/>
        <end position="64"/>
    </location>
</feature>
<feature type="domain" description="Cadherin" evidence="6">
    <location>
        <begin position="65"/>
        <end position="171"/>
    </location>
</feature>
<dbReference type="SMART" id="SM00112">
    <property type="entry name" value="CA"/>
    <property type="match status" value="3"/>
</dbReference>
<evidence type="ECO:0000256" key="3">
    <source>
        <dbReference type="ARBA" id="ARBA00022837"/>
    </source>
</evidence>
<feature type="domain" description="Cadherin" evidence="6">
    <location>
        <begin position="167"/>
        <end position="268"/>
    </location>
</feature>
<keyword evidence="2" id="KW-0677">Repeat</keyword>
<dbReference type="SUPFAM" id="SSF49313">
    <property type="entry name" value="Cadherin-like"/>
    <property type="match status" value="3"/>
</dbReference>
<proteinExistence type="predicted"/>
<dbReference type="Proteomes" id="UP001162483">
    <property type="component" value="Unassembled WGS sequence"/>
</dbReference>
<evidence type="ECO:0000313" key="8">
    <source>
        <dbReference type="Proteomes" id="UP001162483"/>
    </source>
</evidence>
<gene>
    <name evidence="7" type="ORF">SPARVUS_LOCUS4701617</name>
</gene>
<dbReference type="PROSITE" id="PS00232">
    <property type="entry name" value="CADHERIN_1"/>
    <property type="match status" value="2"/>
</dbReference>
<accession>A0ABN9CBH0</accession>
<keyword evidence="8" id="KW-1185">Reference proteome</keyword>
<dbReference type="PANTHER" id="PTHR24027:SF438">
    <property type="entry name" value="CADHERIN 23"/>
    <property type="match status" value="1"/>
</dbReference>
<feature type="non-terminal residue" evidence="7">
    <location>
        <position position="1"/>
    </location>
</feature>
<evidence type="ECO:0000256" key="5">
    <source>
        <dbReference type="PROSITE-ProRule" id="PRU00043"/>
    </source>
</evidence>
<dbReference type="InterPro" id="IPR015919">
    <property type="entry name" value="Cadherin-like_sf"/>
</dbReference>
<sequence>DTQGAFTINRTTGNIETAKALDREFKHQYVFRALATDCSIYGQKSATAKVIVHIDDVNDNEPIFAINPIQVLVSPQISVNTTIATVYASDPDLNLNGTVVYSLVKTDPHFYINRETGKIKVNKVLSSITFTNTVLTVEASDLGTPAKTSTGLVTVTLEGLERDVYFLQSIYEAIIQENSEPGSSVVTVEARHHNPNGDAIFYSLISGDKETFMLNSDTGELTVRESLLLDAEANKKINFVIAAMSSTSVAYCGVSVLIQDENDNVPVFDRDHHITSVLEG</sequence>
<dbReference type="InterPro" id="IPR039808">
    <property type="entry name" value="Cadherin"/>
</dbReference>